<organism evidence="1 2">
    <name type="scientific">Vaccinium darrowii</name>
    <dbReference type="NCBI Taxonomy" id="229202"/>
    <lineage>
        <taxon>Eukaryota</taxon>
        <taxon>Viridiplantae</taxon>
        <taxon>Streptophyta</taxon>
        <taxon>Embryophyta</taxon>
        <taxon>Tracheophyta</taxon>
        <taxon>Spermatophyta</taxon>
        <taxon>Magnoliopsida</taxon>
        <taxon>eudicotyledons</taxon>
        <taxon>Gunneridae</taxon>
        <taxon>Pentapetalae</taxon>
        <taxon>asterids</taxon>
        <taxon>Ericales</taxon>
        <taxon>Ericaceae</taxon>
        <taxon>Vaccinioideae</taxon>
        <taxon>Vaccinieae</taxon>
        <taxon>Vaccinium</taxon>
    </lineage>
</organism>
<gene>
    <name evidence="1" type="ORF">Vadar_016891</name>
</gene>
<evidence type="ECO:0000313" key="1">
    <source>
        <dbReference type="EMBL" id="KAH7866191.1"/>
    </source>
</evidence>
<sequence length="328" mass="37922">MKHMMPEVHKANEMVLDSTSECNCPIRRTHGLPCAHEIAKFKNDDFNNFLAKVKTFNDKSQRYWMKTIKECLHPSTTSLSEPQQKPKTKGRLTSSLNTSTHRDPSEFEYVEVAMKTPQAKEKTPKVMKVKTSEVVKEKTPKVVKENPRKKLKVVASLFRSNYIDDFPEPIRCHIKSISDLNEHLELYENVSGEKGGAEQLRHRLTYFDDFPAPEYTWMTMPNMGHLISSTYNVVVVFLPQRQCITFLPLRSRPLARQRKVIAIGFVNGNHFVQVYKKARSPMPPVANNWYKYRHDEAKGWEKPFVSQIADFIRLISCEVATVESCDVD</sequence>
<evidence type="ECO:0000313" key="2">
    <source>
        <dbReference type="Proteomes" id="UP000828048"/>
    </source>
</evidence>
<dbReference type="Proteomes" id="UP000828048">
    <property type="component" value="Chromosome 9"/>
</dbReference>
<protein>
    <submittedName>
        <fullName evidence="1">Uncharacterized protein</fullName>
    </submittedName>
</protein>
<name>A0ACB7ZJN4_9ERIC</name>
<reference evidence="1 2" key="1">
    <citation type="journal article" date="2021" name="Hortic Res">
        <title>High-quality reference genome and annotation aids understanding of berry development for evergreen blueberry (Vaccinium darrowii).</title>
        <authorList>
            <person name="Yu J."/>
            <person name="Hulse-Kemp A.M."/>
            <person name="Babiker E."/>
            <person name="Staton M."/>
        </authorList>
    </citation>
    <scope>NUCLEOTIDE SEQUENCE [LARGE SCALE GENOMIC DNA]</scope>
    <source>
        <strain evidence="2">cv. NJ 8807/NJ 8810</strain>
        <tissue evidence="1">Young leaf</tissue>
    </source>
</reference>
<accession>A0ACB7ZJN4</accession>
<comment type="caution">
    <text evidence="1">The sequence shown here is derived from an EMBL/GenBank/DDBJ whole genome shotgun (WGS) entry which is preliminary data.</text>
</comment>
<dbReference type="EMBL" id="CM037159">
    <property type="protein sequence ID" value="KAH7866191.1"/>
    <property type="molecule type" value="Genomic_DNA"/>
</dbReference>
<proteinExistence type="predicted"/>
<keyword evidence="2" id="KW-1185">Reference proteome</keyword>